<feature type="transmembrane region" description="Helical" evidence="2">
    <location>
        <begin position="153"/>
        <end position="181"/>
    </location>
</feature>
<dbReference type="Gene3D" id="3.40.50.1820">
    <property type="entry name" value="alpha/beta hydrolase"/>
    <property type="match status" value="1"/>
</dbReference>
<dbReference type="InterPro" id="IPR051218">
    <property type="entry name" value="Sec_MonoDiacylglyc_Lipase"/>
</dbReference>
<evidence type="ECO:0000256" key="2">
    <source>
        <dbReference type="SAM" id="Phobius"/>
    </source>
</evidence>
<feature type="domain" description="Fungal lipase-type" evidence="3">
    <location>
        <begin position="687"/>
        <end position="763"/>
    </location>
</feature>
<evidence type="ECO:0000256" key="1">
    <source>
        <dbReference type="SAM" id="MobiDB-lite"/>
    </source>
</evidence>
<keyword evidence="2" id="KW-1133">Transmembrane helix</keyword>
<gene>
    <name evidence="4" type="ORF">LGLO00237_LOCUS16963</name>
</gene>
<dbReference type="SUPFAM" id="SSF53474">
    <property type="entry name" value="alpha/beta-Hydrolases"/>
    <property type="match status" value="1"/>
</dbReference>
<accession>A0A7S3YXX1</accession>
<feature type="region of interest" description="Disordered" evidence="1">
    <location>
        <begin position="30"/>
        <end position="59"/>
    </location>
</feature>
<protein>
    <recommendedName>
        <fullName evidence="3">Fungal lipase-type domain-containing protein</fullName>
    </recommendedName>
</protein>
<feature type="transmembrane region" description="Helical" evidence="2">
    <location>
        <begin position="219"/>
        <end position="242"/>
    </location>
</feature>
<dbReference type="AlphaFoldDB" id="A0A7S3YXX1"/>
<feature type="transmembrane region" description="Helical" evidence="2">
    <location>
        <begin position="248"/>
        <end position="268"/>
    </location>
</feature>
<keyword evidence="2" id="KW-0472">Membrane</keyword>
<keyword evidence="2" id="KW-0812">Transmembrane</keyword>
<evidence type="ECO:0000313" key="4">
    <source>
        <dbReference type="EMBL" id="CAE0665358.1"/>
    </source>
</evidence>
<dbReference type="EMBL" id="HBIV01023602">
    <property type="protein sequence ID" value="CAE0665358.1"/>
    <property type="molecule type" value="Transcribed_RNA"/>
</dbReference>
<dbReference type="PANTHER" id="PTHR45856:SF24">
    <property type="entry name" value="FUNGAL LIPASE-LIKE DOMAIN-CONTAINING PROTEIN"/>
    <property type="match status" value="1"/>
</dbReference>
<dbReference type="PANTHER" id="PTHR45856">
    <property type="entry name" value="ALPHA/BETA-HYDROLASES SUPERFAMILY PROTEIN"/>
    <property type="match status" value="1"/>
</dbReference>
<dbReference type="GO" id="GO:0006629">
    <property type="term" value="P:lipid metabolic process"/>
    <property type="evidence" value="ECO:0007669"/>
    <property type="project" value="InterPro"/>
</dbReference>
<feature type="transmembrane region" description="Helical" evidence="2">
    <location>
        <begin position="327"/>
        <end position="348"/>
    </location>
</feature>
<reference evidence="4" key="1">
    <citation type="submission" date="2021-01" db="EMBL/GenBank/DDBJ databases">
        <authorList>
            <person name="Corre E."/>
            <person name="Pelletier E."/>
            <person name="Niang G."/>
            <person name="Scheremetjew M."/>
            <person name="Finn R."/>
            <person name="Kale V."/>
            <person name="Holt S."/>
            <person name="Cochrane G."/>
            <person name="Meng A."/>
            <person name="Brown T."/>
            <person name="Cohen L."/>
        </authorList>
    </citation>
    <scope>NUCLEOTIDE SEQUENCE</scope>
    <source>
        <strain evidence="4">CCCM811</strain>
    </source>
</reference>
<feature type="transmembrane region" description="Helical" evidence="2">
    <location>
        <begin position="67"/>
        <end position="97"/>
    </location>
</feature>
<dbReference type="Pfam" id="PF01764">
    <property type="entry name" value="Lipase_3"/>
    <property type="match status" value="1"/>
</dbReference>
<feature type="transmembrane region" description="Helical" evidence="2">
    <location>
        <begin position="288"/>
        <end position="307"/>
    </location>
</feature>
<dbReference type="CDD" id="cd00519">
    <property type="entry name" value="Lipase_3"/>
    <property type="match status" value="1"/>
</dbReference>
<dbReference type="InterPro" id="IPR029058">
    <property type="entry name" value="AB_hydrolase_fold"/>
</dbReference>
<sequence length="860" mass="95066">MESKVDKEEPKGHGGWSILPCLCPGEKVDIEEEEAKAEDAGGKDAEKKEDAATKQPLRPSEAPEPVVALELFAATPVSVVLGFTWTAIALIFMVVMIDTSTDSPDYASVTLSWIIGFALVLITLFAFWVHLEFAGCKAFGAFVFKRDWRKVEFAAPSLLFFTTVLLVPAYILTCVAISIFVDDGYRAQATLLFDSILDFSASSMYLMTMGGFATEELNLWSFWIPRAILILLRLITGASYAFRTNTGSLLITAEVASALIILTGIIDFCRSKKALAQANYYETRFKQIVFRFSTFVLSLVMIIRYIVSTVFFAGVVGDWRDQEWNVALLLMTPMFLAVAWIDMLIAFLPPKRENKLLAYTLIEENPFEIPWGDVSLASVASHDVYYDHPDDIPSDSGGGALNWTRKGFRVLGWVRNDDTDAHCLIAEITPATETLAEHKGWNLRAGDLIVAFRGTGSLSNAVTDLTFCRTSLPREIIAKGVRGDTVGGKNRNECGGNEVGGLSSVDAKRSVQTLGGKGSIEVLIDKGQEPIQKGIPQAAGDEAWTKTNTKEEKEVKTEVQHMAANEEGIKADNNKAKVQCEGDIGGDGNKKAEPPSSKPQKSDVNAREEVGTGAKVLHWITAGTVHSGFLSHYMSIRDLLLETMDHLLTPKGSDAALTDEKYKSDVPLCRQLKEPLYFRPNSSEHQGRKPVIFVTGHSLGGAVSTLGALDFKTRYEPEYGVRLVNVASPRVGDHRFCHLYEKHLPEALRVVIDRDMVPGVPQQFLLFEHIGHEAFLDEKGYALVDRTPIERAFVRGGKGQLAAHTFPVYDSGIYGHMDIFGYSELKEKLEKIWEREFDETAKPPADEAKNEAKENVKKEL</sequence>
<organism evidence="4">
    <name type="scientific">Lotharella globosa</name>
    <dbReference type="NCBI Taxonomy" id="91324"/>
    <lineage>
        <taxon>Eukaryota</taxon>
        <taxon>Sar</taxon>
        <taxon>Rhizaria</taxon>
        <taxon>Cercozoa</taxon>
        <taxon>Chlorarachniophyceae</taxon>
        <taxon>Lotharella</taxon>
    </lineage>
</organism>
<evidence type="ECO:0000259" key="3">
    <source>
        <dbReference type="Pfam" id="PF01764"/>
    </source>
</evidence>
<dbReference type="InterPro" id="IPR002921">
    <property type="entry name" value="Fungal_lipase-type"/>
</dbReference>
<feature type="transmembrane region" description="Helical" evidence="2">
    <location>
        <begin position="109"/>
        <end position="133"/>
    </location>
</feature>
<feature type="compositionally biased region" description="Basic and acidic residues" evidence="1">
    <location>
        <begin position="37"/>
        <end position="52"/>
    </location>
</feature>
<name>A0A7S3YXX1_9EUKA</name>
<feature type="region of interest" description="Disordered" evidence="1">
    <location>
        <begin position="840"/>
        <end position="860"/>
    </location>
</feature>
<feature type="region of interest" description="Disordered" evidence="1">
    <location>
        <begin position="579"/>
        <end position="608"/>
    </location>
</feature>
<proteinExistence type="predicted"/>